<evidence type="ECO:0000259" key="1">
    <source>
        <dbReference type="Pfam" id="PF18588"/>
    </source>
</evidence>
<gene>
    <name evidence="2" type="ORF">GCM10008023_26630</name>
</gene>
<evidence type="ECO:0000313" key="2">
    <source>
        <dbReference type="EMBL" id="GHH19468.1"/>
    </source>
</evidence>
<feature type="domain" description="Polysaccharide biosynthesis enzyme WcbI" evidence="1">
    <location>
        <begin position="31"/>
        <end position="168"/>
    </location>
</feature>
<dbReference type="EMBL" id="BNAQ01000003">
    <property type="protein sequence ID" value="GHH19468.1"/>
    <property type="molecule type" value="Genomic_DNA"/>
</dbReference>
<evidence type="ECO:0000313" key="3">
    <source>
        <dbReference type="Proteomes" id="UP000652430"/>
    </source>
</evidence>
<organism evidence="2 3">
    <name type="scientific">Sphingomonas glacialis</name>
    <dbReference type="NCBI Taxonomy" id="658225"/>
    <lineage>
        <taxon>Bacteria</taxon>
        <taxon>Pseudomonadati</taxon>
        <taxon>Pseudomonadota</taxon>
        <taxon>Alphaproteobacteria</taxon>
        <taxon>Sphingomonadales</taxon>
        <taxon>Sphingomonadaceae</taxon>
        <taxon>Sphingomonas</taxon>
    </lineage>
</organism>
<protein>
    <recommendedName>
        <fullName evidence="1">Polysaccharide biosynthesis enzyme WcbI domain-containing protein</fullName>
    </recommendedName>
</protein>
<name>A0ABQ3LNR5_9SPHN</name>
<dbReference type="InterPro" id="IPR041307">
    <property type="entry name" value="WcbI"/>
</dbReference>
<keyword evidence="3" id="KW-1185">Reference proteome</keyword>
<accession>A0ABQ3LNR5</accession>
<sequence>MPINLFEPGGRFEANMNVVRGSDVWVTSAPAQLLEFGADGPKVVRTPTINFEAFHPDLGYVLPSAQEAPIEPHYNSIIAVWAFVNRIDAKDAAALFNYNAFRDLGYLSLWQNQAEQLQNDFVAAGVDFSRFFLFAKRQGAFMYSVNHPIAEVLVFLAKQLSVKMGASESIFDREIRIVDGLSNVIWPIYPEIAQYYSLAGSYCWKMSDRQYLTSLPEYLDWAYANMEQYGLKKDLIVLRRPIGELDEILFNNFKMAA</sequence>
<comment type="caution">
    <text evidence="2">The sequence shown here is derived from an EMBL/GenBank/DDBJ whole genome shotgun (WGS) entry which is preliminary data.</text>
</comment>
<proteinExistence type="predicted"/>
<reference evidence="3" key="1">
    <citation type="journal article" date="2019" name="Int. J. Syst. Evol. Microbiol.">
        <title>The Global Catalogue of Microorganisms (GCM) 10K type strain sequencing project: providing services to taxonomists for standard genome sequencing and annotation.</title>
        <authorList>
            <consortium name="The Broad Institute Genomics Platform"/>
            <consortium name="The Broad Institute Genome Sequencing Center for Infectious Disease"/>
            <person name="Wu L."/>
            <person name="Ma J."/>
        </authorList>
    </citation>
    <scope>NUCLEOTIDE SEQUENCE [LARGE SCALE GENOMIC DNA]</scope>
    <source>
        <strain evidence="3">CGMCC 1.8957</strain>
    </source>
</reference>
<dbReference type="Pfam" id="PF18588">
    <property type="entry name" value="WcbI"/>
    <property type="match status" value="1"/>
</dbReference>
<dbReference type="Proteomes" id="UP000652430">
    <property type="component" value="Unassembled WGS sequence"/>
</dbReference>